<comment type="caution">
    <text evidence="2">The sequence shown here is derived from an EMBL/GenBank/DDBJ whole genome shotgun (WGS) entry which is preliminary data.</text>
</comment>
<protein>
    <submittedName>
        <fullName evidence="2">Uncharacterized protein</fullName>
    </submittedName>
</protein>
<keyword evidence="1" id="KW-1133">Transmembrane helix</keyword>
<keyword evidence="3" id="KW-1185">Reference proteome</keyword>
<accession>A0A4R0YJ31</accession>
<name>A0A4R0YJ31_9GAMM</name>
<proteinExistence type="predicted"/>
<evidence type="ECO:0000313" key="3">
    <source>
        <dbReference type="Proteomes" id="UP000291822"/>
    </source>
</evidence>
<feature type="transmembrane region" description="Helical" evidence="1">
    <location>
        <begin position="61"/>
        <end position="83"/>
    </location>
</feature>
<dbReference type="AlphaFoldDB" id="A0A4R0YJ31"/>
<organism evidence="2 3">
    <name type="scientific">Dyella soli</name>
    <dbReference type="NCBI Taxonomy" id="522319"/>
    <lineage>
        <taxon>Bacteria</taxon>
        <taxon>Pseudomonadati</taxon>
        <taxon>Pseudomonadota</taxon>
        <taxon>Gammaproteobacteria</taxon>
        <taxon>Lysobacterales</taxon>
        <taxon>Rhodanobacteraceae</taxon>
        <taxon>Dyella</taxon>
    </lineage>
</organism>
<feature type="transmembrane region" description="Helical" evidence="1">
    <location>
        <begin position="175"/>
        <end position="197"/>
    </location>
</feature>
<evidence type="ECO:0000313" key="2">
    <source>
        <dbReference type="EMBL" id="TCI08460.1"/>
    </source>
</evidence>
<dbReference type="EMBL" id="SJTG01000004">
    <property type="protein sequence ID" value="TCI08460.1"/>
    <property type="molecule type" value="Genomic_DNA"/>
</dbReference>
<evidence type="ECO:0000256" key="1">
    <source>
        <dbReference type="SAM" id="Phobius"/>
    </source>
</evidence>
<feature type="transmembrane region" description="Helical" evidence="1">
    <location>
        <begin position="33"/>
        <end position="55"/>
    </location>
</feature>
<gene>
    <name evidence="2" type="ORF">EZM97_27955</name>
</gene>
<dbReference type="Proteomes" id="UP000291822">
    <property type="component" value="Unassembled WGS sequence"/>
</dbReference>
<keyword evidence="1" id="KW-0812">Transmembrane</keyword>
<dbReference type="RefSeq" id="WP_131151599.1">
    <property type="nucleotide sequence ID" value="NZ_SJTG01000004.1"/>
</dbReference>
<keyword evidence="1" id="KW-0472">Membrane</keyword>
<reference evidence="2 3" key="1">
    <citation type="submission" date="2019-02" db="EMBL/GenBank/DDBJ databases">
        <title>Dyella amyloliquefaciens sp. nov., isolated from forest soil.</title>
        <authorList>
            <person name="Gao Z.-H."/>
            <person name="Qiu L.-H."/>
        </authorList>
    </citation>
    <scope>NUCLEOTIDE SEQUENCE [LARGE SCALE GENOMIC DNA]</scope>
    <source>
        <strain evidence="2 3">KACC 12747</strain>
    </source>
</reference>
<feature type="transmembrane region" description="Helical" evidence="1">
    <location>
        <begin position="144"/>
        <end position="163"/>
    </location>
</feature>
<sequence>MDGRELTFALLNERIEGLPEHPSVSTKTSRREILAYVIGGVSAVLAIGLLNWPIFGKRWSIGISAVLVVIEIVSLGIALFPIVRRPRLPSFSAERRDLADQMDFDRIHHEALISWLCSYPSETLSTLASYARGRHERMKDRMPIMLGAIEKLGVLPLVGALLIQVKSYVHEAKYGWLDLLVVAALFIGYWMALALVFQRIRLEQMAIYLADAANRSAVIEGASRPGTAAHDTLVHPATAH</sequence>